<accession>A0AAE1W7X7</accession>
<reference evidence="2" key="2">
    <citation type="journal article" date="2024" name="Plant">
        <title>Genomic evolution and insights into agronomic trait innovations of Sesamum species.</title>
        <authorList>
            <person name="Miao H."/>
            <person name="Wang L."/>
            <person name="Qu L."/>
            <person name="Liu H."/>
            <person name="Sun Y."/>
            <person name="Le M."/>
            <person name="Wang Q."/>
            <person name="Wei S."/>
            <person name="Zheng Y."/>
            <person name="Lin W."/>
            <person name="Duan Y."/>
            <person name="Cao H."/>
            <person name="Xiong S."/>
            <person name="Wang X."/>
            <person name="Wei L."/>
            <person name="Li C."/>
            <person name="Ma Q."/>
            <person name="Ju M."/>
            <person name="Zhao R."/>
            <person name="Li G."/>
            <person name="Mu C."/>
            <person name="Tian Q."/>
            <person name="Mei H."/>
            <person name="Zhang T."/>
            <person name="Gao T."/>
            <person name="Zhang H."/>
        </authorList>
    </citation>
    <scope>NUCLEOTIDE SEQUENCE</scope>
    <source>
        <strain evidence="2">K16</strain>
    </source>
</reference>
<dbReference type="PANTHER" id="PTHR31694">
    <property type="entry name" value="DESICCATION-LIKE PROTEIN"/>
    <property type="match status" value="1"/>
</dbReference>
<sequence>MALFSASATAFIGLLLLLLHGTSTGQEQIPNSDVDLLEFPLNLEFLEAEFFSFAAYGRGLDSIAPNLTQGGPPPVGGRRANLSPLIRDIIAQFALQEFGHLRAIQSTVRGFPRPLLNISAESFATVINQAFGQPLRPPFDPYANDINYLIASYLIPYVGLTGYVGANPNLQSTKAKSLVAGLLGVESGQDAVIRTLLYERASLKVLPYPFTVAEFSTKISNLRNKLGKEGVKDEGLIVEPAEGAEGRISGNVLSADKDSLAYARTPEEVLRIVYGSGQANVTGGFYPRGGVLSRTFLFSDVSVTHEPMNCSDHAALIIRLTDTPEFRSHAARPWRFKAAWLQSDQCVRVVGNSWVTTLGNIQETGLAEQIACCQAKPKLWSATAFGVDKTWVRMLEGKLRRLLQSPITLENQLDIKTIQTKLERIAAHDETVWRQHSKVLWLREEDRNTGYFHRKASQGFERTLLPGFAIWEIFRGQNSSLSDRPSQIPRVRCIFGYVGACFEYSKTL</sequence>
<gene>
    <name evidence="2" type="ORF">Sango_2442900</name>
</gene>
<keyword evidence="3" id="KW-1185">Reference proteome</keyword>
<organism evidence="2 3">
    <name type="scientific">Sesamum angolense</name>
    <dbReference type="NCBI Taxonomy" id="2727404"/>
    <lineage>
        <taxon>Eukaryota</taxon>
        <taxon>Viridiplantae</taxon>
        <taxon>Streptophyta</taxon>
        <taxon>Embryophyta</taxon>
        <taxon>Tracheophyta</taxon>
        <taxon>Spermatophyta</taxon>
        <taxon>Magnoliopsida</taxon>
        <taxon>eudicotyledons</taxon>
        <taxon>Gunneridae</taxon>
        <taxon>Pentapetalae</taxon>
        <taxon>asterids</taxon>
        <taxon>lamiids</taxon>
        <taxon>Lamiales</taxon>
        <taxon>Pedaliaceae</taxon>
        <taxon>Sesamum</taxon>
    </lineage>
</organism>
<dbReference type="Proteomes" id="UP001289374">
    <property type="component" value="Unassembled WGS sequence"/>
</dbReference>
<dbReference type="AlphaFoldDB" id="A0AAE1W7X7"/>
<feature type="chain" id="PRO_5042177722" evidence="1">
    <location>
        <begin position="26"/>
        <end position="508"/>
    </location>
</feature>
<evidence type="ECO:0000313" key="3">
    <source>
        <dbReference type="Proteomes" id="UP001289374"/>
    </source>
</evidence>
<dbReference type="InterPro" id="IPR052965">
    <property type="entry name" value="Pigment-catalase-like"/>
</dbReference>
<dbReference type="PANTHER" id="PTHR31694:SF12">
    <property type="entry name" value="DESICCATION-LIKE PROTEIN"/>
    <property type="match status" value="1"/>
</dbReference>
<dbReference type="Pfam" id="PF13668">
    <property type="entry name" value="Ferritin_2"/>
    <property type="match status" value="1"/>
</dbReference>
<feature type="signal peptide" evidence="1">
    <location>
        <begin position="1"/>
        <end position="25"/>
    </location>
</feature>
<name>A0AAE1W7X7_9LAMI</name>
<dbReference type="EMBL" id="JACGWL010000014">
    <property type="protein sequence ID" value="KAK4388363.1"/>
    <property type="molecule type" value="Genomic_DNA"/>
</dbReference>
<evidence type="ECO:0000313" key="2">
    <source>
        <dbReference type="EMBL" id="KAK4388363.1"/>
    </source>
</evidence>
<keyword evidence="1" id="KW-0732">Signal</keyword>
<reference evidence="2" key="1">
    <citation type="submission" date="2020-06" db="EMBL/GenBank/DDBJ databases">
        <authorList>
            <person name="Li T."/>
            <person name="Hu X."/>
            <person name="Zhang T."/>
            <person name="Song X."/>
            <person name="Zhang H."/>
            <person name="Dai N."/>
            <person name="Sheng W."/>
            <person name="Hou X."/>
            <person name="Wei L."/>
        </authorList>
    </citation>
    <scope>NUCLEOTIDE SEQUENCE</scope>
    <source>
        <strain evidence="2">K16</strain>
        <tissue evidence="2">Leaf</tissue>
    </source>
</reference>
<evidence type="ECO:0000256" key="1">
    <source>
        <dbReference type="SAM" id="SignalP"/>
    </source>
</evidence>
<comment type="caution">
    <text evidence="2">The sequence shown here is derived from an EMBL/GenBank/DDBJ whole genome shotgun (WGS) entry which is preliminary data.</text>
</comment>
<protein>
    <submittedName>
        <fullName evidence="2">Desiccation-related protein PCC13-62</fullName>
    </submittedName>
</protein>
<proteinExistence type="predicted"/>